<sequence length="232" mass="24411">MPKILFVLTASDHWTLTDGSKHPTGFWAEEVLSPLQVFSEAGIDVDLASPDGKTPVVDEGSLAPDTIGEEESAKQRKALDELADRLESTLVLADVDLGSYDAVFVPGGHGPMEDLAVDDDLGRILVAMLDGGKVVSSVCHGPAGLLPAKRADGSWLFAGRNLTAFTDAEEEQAGLADKAPWLLESRLREAGANFSSGEAWAPFVVVDDKLVTGQNPASSTEAAQKVVGLLTS</sequence>
<dbReference type="GO" id="GO:0005737">
    <property type="term" value="C:cytoplasm"/>
    <property type="evidence" value="ECO:0007669"/>
    <property type="project" value="TreeGrafter"/>
</dbReference>
<comment type="similarity">
    <text evidence="3">Belongs to the peptidase C56 family. HSP31-like subfamily.</text>
</comment>
<dbReference type="EMBL" id="CP049866">
    <property type="protein sequence ID" value="QIK74092.1"/>
    <property type="molecule type" value="Genomic_DNA"/>
</dbReference>
<feature type="domain" description="DJ-1/PfpI" evidence="4">
    <location>
        <begin position="28"/>
        <end position="227"/>
    </location>
</feature>
<keyword evidence="5" id="KW-0808">Transferase</keyword>
<evidence type="ECO:0000256" key="2">
    <source>
        <dbReference type="ARBA" id="ARBA00023239"/>
    </source>
</evidence>
<dbReference type="RefSeq" id="WP_166313591.1">
    <property type="nucleotide sequence ID" value="NZ_CP049866.1"/>
</dbReference>
<dbReference type="Gene3D" id="3.40.50.880">
    <property type="match status" value="1"/>
</dbReference>
<accession>A0A6G7YB93</accession>
<keyword evidence="2" id="KW-0456">Lyase</keyword>
<dbReference type="Pfam" id="PF01965">
    <property type="entry name" value="DJ-1_PfpI"/>
    <property type="match status" value="1"/>
</dbReference>
<dbReference type="Proteomes" id="UP000502035">
    <property type="component" value="Chromosome"/>
</dbReference>
<dbReference type="SUPFAM" id="SSF52317">
    <property type="entry name" value="Class I glutamine amidotransferase-like"/>
    <property type="match status" value="1"/>
</dbReference>
<proteinExistence type="inferred from homology"/>
<reference evidence="5 6" key="1">
    <citation type="submission" date="2020-03" db="EMBL/GenBank/DDBJ databases">
        <title>Nocardioides sp. nov., isolated from fish.</title>
        <authorList>
            <person name="Hyun D.-W."/>
            <person name="Bae J.-W."/>
        </authorList>
    </citation>
    <scope>NUCLEOTIDE SEQUENCE [LARGE SCALE GENOMIC DNA]</scope>
    <source>
        <strain evidence="5 6">HDW12A</strain>
    </source>
</reference>
<evidence type="ECO:0000259" key="4">
    <source>
        <dbReference type="Pfam" id="PF01965"/>
    </source>
</evidence>
<evidence type="ECO:0000313" key="6">
    <source>
        <dbReference type="Proteomes" id="UP000502035"/>
    </source>
</evidence>
<keyword evidence="6" id="KW-1185">Reference proteome</keyword>
<dbReference type="PANTHER" id="PTHR48094">
    <property type="entry name" value="PROTEIN/NUCLEIC ACID DEGLYCASE DJ-1-RELATED"/>
    <property type="match status" value="1"/>
</dbReference>
<dbReference type="GO" id="GO:0019243">
    <property type="term" value="P:methylglyoxal catabolic process to D-lactate via S-lactoyl-glutathione"/>
    <property type="evidence" value="ECO:0007669"/>
    <property type="project" value="TreeGrafter"/>
</dbReference>
<dbReference type="InterPro" id="IPR002818">
    <property type="entry name" value="DJ-1/PfpI"/>
</dbReference>
<dbReference type="InterPro" id="IPR050325">
    <property type="entry name" value="Prot/Nucl_acid_deglycase"/>
</dbReference>
<protein>
    <submittedName>
        <fullName evidence="5">Type 1 glutamine amidotransferase domain-containing protein</fullName>
    </submittedName>
</protein>
<keyword evidence="1" id="KW-0346">Stress response</keyword>
<keyword evidence="5" id="KW-0315">Glutamine amidotransferase</keyword>
<dbReference type="InterPro" id="IPR029062">
    <property type="entry name" value="Class_I_gatase-like"/>
</dbReference>
<evidence type="ECO:0000256" key="3">
    <source>
        <dbReference type="ARBA" id="ARBA00038493"/>
    </source>
</evidence>
<dbReference type="AlphaFoldDB" id="A0A6G7YB93"/>
<name>A0A6G7YB93_9ACTN</name>
<organism evidence="5 6">
    <name type="scientific">Nocardioides piscis</name>
    <dbReference type="NCBI Taxonomy" id="2714938"/>
    <lineage>
        <taxon>Bacteria</taxon>
        <taxon>Bacillati</taxon>
        <taxon>Actinomycetota</taxon>
        <taxon>Actinomycetes</taxon>
        <taxon>Propionibacteriales</taxon>
        <taxon>Nocardioidaceae</taxon>
        <taxon>Nocardioides</taxon>
    </lineage>
</organism>
<dbReference type="KEGG" id="npi:G7071_00200"/>
<gene>
    <name evidence="5" type="ORF">G7071_00200</name>
</gene>
<evidence type="ECO:0000313" key="5">
    <source>
        <dbReference type="EMBL" id="QIK74092.1"/>
    </source>
</evidence>
<dbReference type="GO" id="GO:0016740">
    <property type="term" value="F:transferase activity"/>
    <property type="evidence" value="ECO:0007669"/>
    <property type="project" value="UniProtKB-KW"/>
</dbReference>
<evidence type="ECO:0000256" key="1">
    <source>
        <dbReference type="ARBA" id="ARBA00023016"/>
    </source>
</evidence>
<dbReference type="CDD" id="cd03141">
    <property type="entry name" value="GATase1_Hsp31_like"/>
    <property type="match status" value="1"/>
</dbReference>
<dbReference type="PANTHER" id="PTHR48094:SF11">
    <property type="entry name" value="GLUTATHIONE-INDEPENDENT GLYOXALASE HSP31-RELATED"/>
    <property type="match status" value="1"/>
</dbReference>
<dbReference type="GO" id="GO:0019172">
    <property type="term" value="F:glyoxalase III activity"/>
    <property type="evidence" value="ECO:0007669"/>
    <property type="project" value="TreeGrafter"/>
</dbReference>